<dbReference type="FunFam" id="2.20.25.80:FF:000002">
    <property type="entry name" value="probable WRKY transcription factor 31"/>
    <property type="match status" value="1"/>
</dbReference>
<dbReference type="Proteomes" id="UP001367508">
    <property type="component" value="Unassembled WGS sequence"/>
</dbReference>
<organism evidence="8 9">
    <name type="scientific">Canavalia gladiata</name>
    <name type="common">Sword bean</name>
    <name type="synonym">Dolichos gladiatus</name>
    <dbReference type="NCBI Taxonomy" id="3824"/>
    <lineage>
        <taxon>Eukaryota</taxon>
        <taxon>Viridiplantae</taxon>
        <taxon>Streptophyta</taxon>
        <taxon>Embryophyta</taxon>
        <taxon>Tracheophyta</taxon>
        <taxon>Spermatophyta</taxon>
        <taxon>Magnoliopsida</taxon>
        <taxon>eudicotyledons</taxon>
        <taxon>Gunneridae</taxon>
        <taxon>Pentapetalae</taxon>
        <taxon>rosids</taxon>
        <taxon>fabids</taxon>
        <taxon>Fabales</taxon>
        <taxon>Fabaceae</taxon>
        <taxon>Papilionoideae</taxon>
        <taxon>50 kb inversion clade</taxon>
        <taxon>NPAAA clade</taxon>
        <taxon>indigoferoid/millettioid clade</taxon>
        <taxon>Phaseoleae</taxon>
        <taxon>Canavalia</taxon>
    </lineage>
</organism>
<proteinExistence type="predicted"/>
<dbReference type="InterPro" id="IPR044810">
    <property type="entry name" value="WRKY_plant"/>
</dbReference>
<dbReference type="GO" id="GO:0043565">
    <property type="term" value="F:sequence-specific DNA binding"/>
    <property type="evidence" value="ECO:0007669"/>
    <property type="project" value="InterPro"/>
</dbReference>
<evidence type="ECO:0000259" key="7">
    <source>
        <dbReference type="PROSITE" id="PS50811"/>
    </source>
</evidence>
<keyword evidence="5" id="KW-0539">Nucleus</keyword>
<dbReference type="GO" id="GO:0003700">
    <property type="term" value="F:DNA-binding transcription factor activity"/>
    <property type="evidence" value="ECO:0007669"/>
    <property type="project" value="InterPro"/>
</dbReference>
<feature type="compositionally biased region" description="Basic and acidic residues" evidence="6">
    <location>
        <begin position="50"/>
        <end position="66"/>
    </location>
</feature>
<reference evidence="8 9" key="1">
    <citation type="submission" date="2024-01" db="EMBL/GenBank/DDBJ databases">
        <title>The genomes of 5 underutilized Papilionoideae crops provide insights into root nodulation and disease resistanc.</title>
        <authorList>
            <person name="Jiang F."/>
        </authorList>
    </citation>
    <scope>NUCLEOTIDE SEQUENCE [LARGE SCALE GENOMIC DNA]</scope>
    <source>
        <strain evidence="8">LVBAO_FW01</strain>
        <tissue evidence="8">Leaves</tissue>
    </source>
</reference>
<evidence type="ECO:0000256" key="2">
    <source>
        <dbReference type="ARBA" id="ARBA00023015"/>
    </source>
</evidence>
<evidence type="ECO:0000313" key="8">
    <source>
        <dbReference type="EMBL" id="KAK7330385.1"/>
    </source>
</evidence>
<dbReference type="GO" id="GO:0005634">
    <property type="term" value="C:nucleus"/>
    <property type="evidence" value="ECO:0007669"/>
    <property type="project" value="UniProtKB-SubCell"/>
</dbReference>
<keyword evidence="4" id="KW-0804">Transcription</keyword>
<evidence type="ECO:0000256" key="5">
    <source>
        <dbReference type="ARBA" id="ARBA00023242"/>
    </source>
</evidence>
<keyword evidence="9" id="KW-1185">Reference proteome</keyword>
<feature type="compositionally biased region" description="Polar residues" evidence="6">
    <location>
        <begin position="353"/>
        <end position="373"/>
    </location>
</feature>
<dbReference type="Gene3D" id="2.20.25.80">
    <property type="entry name" value="WRKY domain"/>
    <property type="match status" value="1"/>
</dbReference>
<protein>
    <recommendedName>
        <fullName evidence="7">WRKY domain-containing protein</fullName>
    </recommendedName>
</protein>
<keyword evidence="3" id="KW-0238">DNA-binding</keyword>
<feature type="region of interest" description="Disordered" evidence="6">
    <location>
        <begin position="101"/>
        <end position="144"/>
    </location>
</feature>
<keyword evidence="2" id="KW-0805">Transcription regulation</keyword>
<feature type="compositionally biased region" description="Low complexity" evidence="6">
    <location>
        <begin position="374"/>
        <end position="385"/>
    </location>
</feature>
<dbReference type="SMART" id="SM00774">
    <property type="entry name" value="WRKY"/>
    <property type="match status" value="1"/>
</dbReference>
<dbReference type="InterPro" id="IPR003657">
    <property type="entry name" value="WRKY_dom"/>
</dbReference>
<feature type="compositionally biased region" description="Polar residues" evidence="6">
    <location>
        <begin position="35"/>
        <end position="49"/>
    </location>
</feature>
<dbReference type="EMBL" id="JAYMYQ010000005">
    <property type="protein sequence ID" value="KAK7330385.1"/>
    <property type="molecule type" value="Genomic_DNA"/>
</dbReference>
<sequence>MDLAAERSGDGGSVGGEEGRHKQETSVEDEAPMANTESFIQEAGPSTSSNKKEEVDDQLESTKAEMGEVIEENQRLKMCLNKIMNEYRTLERQFEDIVKQGTKKNGDKGNDDNHQEIIDKESDLVSLSLGRAPSNPRNDDQKSKVCKQLKDEGFNEDLTLGLDCKFETSKSGSTTEALPNPSPENSSEVPKEEAGETWPPTKPFKTTRDTTEDEVAQQNPAKKARVCVRARCDTPTMNDGCQWRKYGQKIAKGNPCPRAYYRCTVAPSCPVRKQVQRCAEDMSILITTYEGTHNHTLPLSATAMASTTSAAASMLLSGSSSSMPSTTTTTADNNTLHGLNFYLSDGSKPRQLYLSNPALSSSPSHPTITLDLTSNPPSSSSSSSPFVRFTSNYNQPRYPSSTSLSFSSSESNAMSWSNGFLNYNTQPYNNNNNNIRNMNILSTLNFGRQQIENIYQSYMQKNNNNSTLPEGALPDTISAATKAITADPTFQSALAAALTSFIGAQGGIGSTQTNHGVGENSGQKMKWGEVFPPSNNSTLSSNSTSKVNGCASSFLNQTPATTQTKSLMFLPPSLPFSTHKSASASPAHNSDTTN</sequence>
<evidence type="ECO:0000256" key="6">
    <source>
        <dbReference type="SAM" id="MobiDB-lite"/>
    </source>
</evidence>
<evidence type="ECO:0000256" key="4">
    <source>
        <dbReference type="ARBA" id="ARBA00023163"/>
    </source>
</evidence>
<name>A0AAN9L6K3_CANGL</name>
<feature type="region of interest" description="Disordered" evidence="6">
    <location>
        <begin position="169"/>
        <end position="220"/>
    </location>
</feature>
<evidence type="ECO:0000256" key="3">
    <source>
        <dbReference type="ARBA" id="ARBA00023125"/>
    </source>
</evidence>
<accession>A0AAN9L6K3</accession>
<comment type="caution">
    <text evidence="8">The sequence shown here is derived from an EMBL/GenBank/DDBJ whole genome shotgun (WGS) entry which is preliminary data.</text>
</comment>
<evidence type="ECO:0000256" key="1">
    <source>
        <dbReference type="ARBA" id="ARBA00004123"/>
    </source>
</evidence>
<comment type="subcellular location">
    <subcellularLocation>
        <location evidence="1">Nucleus</location>
    </subcellularLocation>
</comment>
<feature type="region of interest" description="Disordered" evidence="6">
    <location>
        <begin position="353"/>
        <end position="386"/>
    </location>
</feature>
<dbReference type="PANTHER" id="PTHR31429:SF86">
    <property type="entry name" value="WRKY TRANSCRIPTION FACTOR 61-RELATED"/>
    <property type="match status" value="1"/>
</dbReference>
<evidence type="ECO:0000313" key="9">
    <source>
        <dbReference type="Proteomes" id="UP001367508"/>
    </source>
</evidence>
<feature type="region of interest" description="Disordered" evidence="6">
    <location>
        <begin position="1"/>
        <end position="68"/>
    </location>
</feature>
<feature type="domain" description="WRKY" evidence="7">
    <location>
        <begin position="232"/>
        <end position="298"/>
    </location>
</feature>
<dbReference type="Pfam" id="PF03106">
    <property type="entry name" value="WRKY"/>
    <property type="match status" value="1"/>
</dbReference>
<dbReference type="PANTHER" id="PTHR31429">
    <property type="entry name" value="WRKY TRANSCRIPTION FACTOR 36-RELATED"/>
    <property type="match status" value="1"/>
</dbReference>
<dbReference type="AlphaFoldDB" id="A0AAN9L6K3"/>
<dbReference type="PROSITE" id="PS50811">
    <property type="entry name" value="WRKY"/>
    <property type="match status" value="1"/>
</dbReference>
<dbReference type="SUPFAM" id="SSF118290">
    <property type="entry name" value="WRKY DNA-binding domain"/>
    <property type="match status" value="1"/>
</dbReference>
<gene>
    <name evidence="8" type="ORF">VNO77_24579</name>
</gene>
<feature type="compositionally biased region" description="Basic and acidic residues" evidence="6">
    <location>
        <begin position="101"/>
        <end position="123"/>
    </location>
</feature>
<dbReference type="InterPro" id="IPR036576">
    <property type="entry name" value="WRKY_dom_sf"/>
</dbReference>